<reference evidence="2" key="1">
    <citation type="submission" date="2016-11" db="UniProtKB">
        <authorList>
            <consortium name="WormBaseParasite"/>
        </authorList>
    </citation>
    <scope>IDENTIFICATION</scope>
</reference>
<proteinExistence type="predicted"/>
<dbReference type="WBParaSite" id="Hba_10571">
    <property type="protein sequence ID" value="Hba_10571"/>
    <property type="gene ID" value="Hba_10571"/>
</dbReference>
<evidence type="ECO:0000313" key="2">
    <source>
        <dbReference type="WBParaSite" id="Hba_10571"/>
    </source>
</evidence>
<sequence length="104" mass="11580">MGWINTDIKESNKQIQSTYQNDIRMQFLICAMNFTASSPTNRETYDIPVNVCSSLQDLLDSAADKPDLQYRSTNELVTSIDCTFSISRSGDQSSDAISKLEGLS</sequence>
<organism evidence="1 2">
    <name type="scientific">Heterorhabditis bacteriophora</name>
    <name type="common">Entomopathogenic nematode worm</name>
    <dbReference type="NCBI Taxonomy" id="37862"/>
    <lineage>
        <taxon>Eukaryota</taxon>
        <taxon>Metazoa</taxon>
        <taxon>Ecdysozoa</taxon>
        <taxon>Nematoda</taxon>
        <taxon>Chromadorea</taxon>
        <taxon>Rhabditida</taxon>
        <taxon>Rhabditina</taxon>
        <taxon>Rhabditomorpha</taxon>
        <taxon>Strongyloidea</taxon>
        <taxon>Heterorhabditidae</taxon>
        <taxon>Heterorhabditis</taxon>
    </lineage>
</organism>
<dbReference type="AlphaFoldDB" id="A0A1I7WZG2"/>
<dbReference type="Proteomes" id="UP000095283">
    <property type="component" value="Unplaced"/>
</dbReference>
<protein>
    <submittedName>
        <fullName evidence="2">Uncharacterized protein</fullName>
    </submittedName>
</protein>
<name>A0A1I7WZG2_HETBA</name>
<accession>A0A1I7WZG2</accession>
<evidence type="ECO:0000313" key="1">
    <source>
        <dbReference type="Proteomes" id="UP000095283"/>
    </source>
</evidence>
<keyword evidence="1" id="KW-1185">Reference proteome</keyword>